<dbReference type="InterPro" id="IPR008638">
    <property type="entry name" value="FhaB/CdiA-like_TPS"/>
</dbReference>
<feature type="coiled-coil region" evidence="1">
    <location>
        <begin position="3739"/>
        <end position="3766"/>
    </location>
</feature>
<feature type="coiled-coil region" evidence="1">
    <location>
        <begin position="3097"/>
        <end position="3169"/>
    </location>
</feature>
<dbReference type="NCBIfam" id="TIGR01901">
    <property type="entry name" value="adhes_NPXG"/>
    <property type="match status" value="1"/>
</dbReference>
<keyword evidence="4" id="KW-1185">Reference proteome</keyword>
<dbReference type="InterPro" id="IPR012334">
    <property type="entry name" value="Pectin_lyas_fold"/>
</dbReference>
<proteinExistence type="predicted"/>
<dbReference type="Pfam" id="PF18676">
    <property type="entry name" value="MBG_2"/>
    <property type="match status" value="1"/>
</dbReference>
<dbReference type="Pfam" id="PF18657">
    <property type="entry name" value="YDG"/>
    <property type="match status" value="15"/>
</dbReference>
<dbReference type="Gene3D" id="3.30.160.710">
    <property type="match status" value="1"/>
</dbReference>
<evidence type="ECO:0000259" key="2">
    <source>
        <dbReference type="SMART" id="SM00912"/>
    </source>
</evidence>
<dbReference type="PANTHER" id="PTHR36220">
    <property type="entry name" value="UNNAMED PRODUCT"/>
    <property type="match status" value="1"/>
</dbReference>
<dbReference type="EMBL" id="CP138858">
    <property type="protein sequence ID" value="WPJ97541.1"/>
    <property type="molecule type" value="Genomic_DNA"/>
</dbReference>
<dbReference type="InterPro" id="IPR011050">
    <property type="entry name" value="Pectin_lyase_fold/virulence"/>
</dbReference>
<dbReference type="PANTHER" id="PTHR36220:SF1">
    <property type="entry name" value="GAMMA TUBULIN COMPLEX COMPONENT C-TERMINAL DOMAIN-CONTAINING PROTEIN"/>
    <property type="match status" value="1"/>
</dbReference>
<sequence>MSPPLAQIQTAFRLGVVCFLSGHMALAGNLPGGLTVVHGDLTVQQSGQNMQIHQSGQYGIADWDSFNVGSGYGVHFNNGSGATLNRVTGLGASSIHGTLSATGSLYLLNPNGIIIGADGQVLTGGDFVASTLEMANEDFLNGGNFTLFGNSPFEVTNLGQISSTGGNVLLAGYTVKNSGVIEAANGRVALTAGTRIDVLTDASWLYGAYGVSLGERGNDVTNEGRIEAMVAELRTHNGNIYALAGNNEGLIHATGVRNEGGRVILVAENGLVESSGSIVAENGGSGGQIEIDAALVHNYGGVQDVSGEQGGTIRITTDTIISDTTMRALGTNGDGGTLTIEANDEVLITSGGLMDASGSANGGAIAIDAGDGRMILSGTVKANGQLEGGQVSLWGENVSLLGAQVSANGGPLGGQIYVGGGYQGASIWDAAEALLEVSNSQSTYIGTGSVLSADAGTLGKGGTVVAWSDGVTQFAGSIFARGGMNGGDGGLVETSGLEGLGVDGTVDASARAAYGANGQWLLDPKNITIGTVTDSFSEFQRIVESDEGGYPTDRDGGANFGSAVDLEGTTLLVGAPGSQAAYVYENGSIAARLTAAGSNAIDFGTQVALTNGIVGVMSLQSNGLGGQGALHIYTEGSGWTNGSSNLTATFLNPQANDTSFGTHLAADGGQFYVAAPSHDHNGVVDMGAVYWVNSAGGSFKQTPDAIPGIDTTALAGGGYGTGLAASDGWIYAGWSASSASYNSSYHYQNIITGNHNGLGSFGSFIPLQEFYASGEVLIVTGSYPRTAVRYTQHVGGPNNTLSFGNGSGTIQSLDVEGDRIIVGQGNYLNTTTGQTLNRVSVTDLGGGQIYEVFDASSTFGQSVAISGDFAAVGDPNGSPTGSTSQAGTGSVRLLESLNSWGTGGTVLVGNPIGPAAVETGSTFGTDVAVDGNTIAIADSGLGNVLYQDNYGYVYIYENDALAAVVESNMSSTSNFGSRIDLSGDTLAVLNYRSSDFINNSTVPLAHIFERGSAWMNGTANRTAWIARDALGDFSDIAVSGHALSVIARDYDGSTDLLVWENTVGDWQTTINGGPSYSFETRPMGAGDYNNRIQMDGDTIAVYSPQSSYNLSASEHFDPLVVFENTANDWSQTPVRTELMPSVLSDVSFGSVFDLSGDTIVVGSDTGGTNTESVYVFERTSDWASATAPTARLTDTRISGWGGRVAVDDDTVVVYGTGGSGAFSFFERQSGWQDGAVNLVSTFTPNISIRGVEIDLSDDTLVVPMLTSAEFNRQALLVKGPFDYTGLNTFSNRPGDSIGIAAAALTQSLSLGTDITLQANNDITINEALLTDNPDGDGGSLSLNAGRNILVNASINTDNGDLTLIANDARANSSYRDAGDSAVVIGRDALNQSVKLTLGTGDLLISAGDSFENRSGSASPFIFDATTPGSFLVYANTPDHTGAPDAGNLLADLSTTGRDFVQYNTSFDVNDPRPSGMPAGSGFVYSVQPTVVVNLGNDTIIYGDTLTANLTLDSATLVGNAIDLATFGITEGALTNLVDFGLAASVPTSAGGFANAGIYTGGLTATAKSTVNSGSLYGLAVTTGAPGDLTVNKATLNVRPDDFTKTYGEANPVFTIDYTGFVTGDSISDLDTPMTVATAAVERSNVGGYALTATGGFDHNYLFNPTGTGLLTITARDLLLSGLMGVDRIYDATTNALFTGTASINALTGDDVAVVGGLTATAAFADKNVADDKAMSFSGFSLSGTSAGNYNLVLPTDVTANVTPATLELEGITAADKTYDRTIAATLEGTAAVTALGSDVVALSGTAVGSYADKNVGADKAVSVSGLSLTGSDAFNYVLAAGTNLVAEIFQLDLDLTGLIAESRVYDTTTDATLSGTAKVSPISGDNVDLTGSAVGRFDNKNVGTAKAVSVSGVSLTGGDAGNYNLVLPTNLTADVTPAELVVTGVTAVDRIYDATTDVTLLGTASVSPIGADEVIIQDVGTAEFANKNVQNDKLVAVSGFTLGGADAGNYQVQQPAGLTADITPRPITITGLTPDDKIYDATTAATGTGTAIFGGILGGDTVVIDGSGFDYVFADKNVGGAKSFIISGITLSGADAFNYTADSAVGFVADITPATLTVTGVIAADRIYNGDTSVDLAGGSLDGILLSDNVTIDSSSARGELADKHAGVDRAVTAQGYTASGSDAGNYLVAQPTGLTATISKASLQIVGLNGDKIYDQTVNAPLTHNGLDAVIGSDVVSIDDSAVSATYADKNAGANKPITISGLFGLGGVDALNYDLSQPMGLLGEIARRGITVSGLTIADKIYDGTTIGEISGTGTFGGAIAGDDLAVDVGNIDVTFADKNAGENKAIALSGVTLSGADADNYTAATPVGITATIFKKDLTVDGLAAQDKVYDRTDVATISGNGSLQGIIGTDSVMLDESSRSGAFDDKNVGIEKTVRVNGLSLSSTDALNYNLLAPTLLASITPANVGISGLSGVDRIYDTTMTAEIAGTGNLEFGSLAGVFDASEDVSLTGDLSGLFANKNAELNKPLTLVGASLAGADAGNYTLVLPTDLTADVTPANLAITGTQISNKVYDATDTATITNSGSVSALSGDTVLLGGSLAATFDNKNVGEDKPVAITGYTLSGADAANYNLITPTTLTASISQAVLTLFGVTANDKTYDGSNVAPLSGTLQITPLGTDQVTIAGAPSATFADKNVGENREVMIAGLSLSGVDAGNYSFVLPSLFADIIPRVLSVSGIGALSRIYDGTTVAELTGTASLGNTVAGDDIAFDLDRIAGHFENKHAASDKAVSLSGYGLTGVDADNYTQSLPFDLTADVTPKQVNILGVDAVDREYDATLDVALTGGSLDGVLLNDAVSLNTSNAQGIMATKDAGVDKDVTASGYALTGADASNYSVLQPDYVTVTIARKILDIFGIEIADKFFDGTTAGTVSGGTLDGFIPGDAVDLVTTNAAAEFLDPDVATDKPVTVSGFELSGTDADNYQIDPDLQATGSILPLLEEIVDVVPAEVLRAQAAEARAAQQAELHQLAEAAASKITPVDYQALTSSLTAGLPVPSINPAIRRLDPRDPEVANYLAAAETAQAAYANYEGYAIGLRAATREFKELAQNLKVAQSDAAVANAMSATLREQLAGTDEAISQLEENLRMVEVAKQSIAGLKDKIAEATRLGRGAEVAQYQAMLAESEAVLSKELELKAALKKMLAEKGEAEARLAENQAKIERAQTLQAQYDEAEASILSLQTATASAKAQANEALASLEAARAEGEQIARQKLENREENLASLKAELVDYQEVVKSKYEGMSVADFRRQTEVELSTQQLDKLDAENAKFDTQVAEWNALNEEQNQRVAELDKLKQANDRMFSVASSQENALNKMQLSSEDIASMDMTTLNIPDRDLLPSTSAPIRDLASAADRLDAAMDALGAVTGLFGPERDIRGALADQLDNSGTTQRGLADIDQPIAFDEVADVAIKSEMQRYGILPRFSNPALASLPVTQQLELQEAMQTMANAKQALIEQGMDPNLAAQEAMDDTSMQLVTMALFEKYDKYGIGDIPGVQAFVGEALGELAVQYGIDPGGMAANLANGDFGALLGSPDDAVDAMADQYIKLMTNPAEFGVETVSNVGKVLEAGFSGAINAYTGGGGGEDAAAEQARLAQVRKDQLLELGGALVGLEKDRQAAVQARDAQLETVRSVLVAERRKDETQAELAMTLSPSEIERQRSAALNEMTLDLYMEAAIDQEAARAEAINDSKAEQIAQYEESIQHEKAKLVAFSETGVGG</sequence>
<dbReference type="Gene3D" id="2.160.20.10">
    <property type="entry name" value="Single-stranded right-handed beta-helix, Pectin lyase-like"/>
    <property type="match status" value="2"/>
</dbReference>
<gene>
    <name evidence="3" type="ORF">SH580_07435</name>
</gene>
<dbReference type="InterPro" id="IPR041286">
    <property type="entry name" value="MBG_2"/>
</dbReference>
<dbReference type="SUPFAM" id="SSF51126">
    <property type="entry name" value="Pectin lyase-like"/>
    <property type="match status" value="1"/>
</dbReference>
<dbReference type="SMART" id="SM00912">
    <property type="entry name" value="Haemagg_act"/>
    <property type="match status" value="1"/>
</dbReference>
<name>A0ABZ0RMT8_9BACT</name>
<keyword evidence="1" id="KW-0175">Coiled coil</keyword>
<evidence type="ECO:0000256" key="1">
    <source>
        <dbReference type="SAM" id="Coils"/>
    </source>
</evidence>
<evidence type="ECO:0000313" key="3">
    <source>
        <dbReference type="EMBL" id="WPJ97541.1"/>
    </source>
</evidence>
<dbReference type="Pfam" id="PF05860">
    <property type="entry name" value="TPS"/>
    <property type="match status" value="1"/>
</dbReference>
<reference evidence="3 4" key="1">
    <citation type="submission" date="2023-11" db="EMBL/GenBank/DDBJ databases">
        <title>Coraliomargarita sp. nov., isolated from marine algae.</title>
        <authorList>
            <person name="Lee J.K."/>
            <person name="Baek J.H."/>
            <person name="Kim J.M."/>
            <person name="Choi D.G."/>
            <person name="Jeon C.O."/>
        </authorList>
    </citation>
    <scope>NUCLEOTIDE SEQUENCE [LARGE SCALE GENOMIC DNA]</scope>
    <source>
        <strain evidence="3 4">J2-16</strain>
    </source>
</reference>
<dbReference type="InterPro" id="IPR041248">
    <property type="entry name" value="YDG"/>
</dbReference>
<feature type="domain" description="Filamentous haemagglutinin FhaB/tRNA nuclease CdiA-like TPS" evidence="2">
    <location>
        <begin position="27"/>
        <end position="138"/>
    </location>
</feature>
<dbReference type="RefSeq" id="WP_319834383.1">
    <property type="nucleotide sequence ID" value="NZ_CP138858.1"/>
</dbReference>
<organism evidence="3 4">
    <name type="scientific">Coraliomargarita algicola</name>
    <dbReference type="NCBI Taxonomy" id="3092156"/>
    <lineage>
        <taxon>Bacteria</taxon>
        <taxon>Pseudomonadati</taxon>
        <taxon>Verrucomicrobiota</taxon>
        <taxon>Opitutia</taxon>
        <taxon>Puniceicoccales</taxon>
        <taxon>Coraliomargaritaceae</taxon>
        <taxon>Coraliomargarita</taxon>
    </lineage>
</organism>
<dbReference type="Proteomes" id="UP001324993">
    <property type="component" value="Chromosome"/>
</dbReference>
<dbReference type="CDD" id="cd06503">
    <property type="entry name" value="ATP-synt_Fo_b"/>
    <property type="match status" value="1"/>
</dbReference>
<accession>A0ABZ0RMT8</accession>
<feature type="coiled-coil region" evidence="1">
    <location>
        <begin position="3199"/>
        <end position="3293"/>
    </location>
</feature>
<evidence type="ECO:0000313" key="4">
    <source>
        <dbReference type="Proteomes" id="UP001324993"/>
    </source>
</evidence>
<protein>
    <submittedName>
        <fullName evidence="3">YDG domain-containing protein</fullName>
    </submittedName>
</protein>